<proteinExistence type="predicted"/>
<sequence>MRCYTSSLLWRGSSSLFVLSPAESTTTGGGREHSSLCVAGRICAPAAAAVFCVSRLIYNSNIYCVVALPSLYIL</sequence>
<name>A0A2M3ZUH5_9DIPT</name>
<organism evidence="1">
    <name type="scientific">Anopheles braziliensis</name>
    <dbReference type="NCBI Taxonomy" id="58242"/>
    <lineage>
        <taxon>Eukaryota</taxon>
        <taxon>Metazoa</taxon>
        <taxon>Ecdysozoa</taxon>
        <taxon>Arthropoda</taxon>
        <taxon>Hexapoda</taxon>
        <taxon>Insecta</taxon>
        <taxon>Pterygota</taxon>
        <taxon>Neoptera</taxon>
        <taxon>Endopterygota</taxon>
        <taxon>Diptera</taxon>
        <taxon>Nematocera</taxon>
        <taxon>Culicoidea</taxon>
        <taxon>Culicidae</taxon>
        <taxon>Anophelinae</taxon>
        <taxon>Anopheles</taxon>
    </lineage>
</organism>
<dbReference type="EMBL" id="GGFM01011453">
    <property type="protein sequence ID" value="MBW32204.1"/>
    <property type="molecule type" value="Transcribed_RNA"/>
</dbReference>
<evidence type="ECO:0000313" key="1">
    <source>
        <dbReference type="EMBL" id="MBW32204.1"/>
    </source>
</evidence>
<dbReference type="AlphaFoldDB" id="A0A2M3ZUH5"/>
<accession>A0A2M3ZUH5</accession>
<protein>
    <submittedName>
        <fullName evidence="1">Putative secreted peptide</fullName>
    </submittedName>
</protein>
<reference evidence="1" key="1">
    <citation type="submission" date="2018-01" db="EMBL/GenBank/DDBJ databases">
        <title>An insight into the sialome of Amazonian anophelines.</title>
        <authorList>
            <person name="Ribeiro J.M."/>
            <person name="Scarpassa V."/>
            <person name="Calvo E."/>
        </authorList>
    </citation>
    <scope>NUCLEOTIDE SEQUENCE</scope>
    <source>
        <tissue evidence="1">Salivary glands</tissue>
    </source>
</reference>